<gene>
    <name evidence="2" type="ORF">CUNI_LOCUS18768</name>
</gene>
<evidence type="ECO:0000313" key="3">
    <source>
        <dbReference type="Proteomes" id="UP000678393"/>
    </source>
</evidence>
<accession>A0A8S3ZYW2</accession>
<dbReference type="AlphaFoldDB" id="A0A8S3ZYW2"/>
<evidence type="ECO:0000256" key="1">
    <source>
        <dbReference type="SAM" id="SignalP"/>
    </source>
</evidence>
<evidence type="ECO:0000313" key="2">
    <source>
        <dbReference type="EMBL" id="CAG5133210.1"/>
    </source>
</evidence>
<dbReference type="OrthoDB" id="6149331at2759"/>
<dbReference type="Proteomes" id="UP000678393">
    <property type="component" value="Unassembled WGS sequence"/>
</dbReference>
<keyword evidence="3" id="KW-1185">Reference proteome</keyword>
<comment type="caution">
    <text evidence="2">The sequence shown here is derived from an EMBL/GenBank/DDBJ whole genome shotgun (WGS) entry which is preliminary data.</text>
</comment>
<proteinExistence type="predicted"/>
<protein>
    <recommendedName>
        <fullName evidence="4">SMB domain-containing protein</fullName>
    </recommendedName>
</protein>
<name>A0A8S3ZYW2_9EUPU</name>
<sequence length="407" mass="45663">MLFCWKIFLLNCTIVFLRCGIIHSVPVVWNATLENWMEFYKRYCGRVCKGRVIKHVSSFDCQTPSCFKCDCDPNCIIYGTCCPPFDSNIDMDINNRSSLNDSETFPARKLPSQDRFFCSAFPGSDNYMYVITDCSPDYLHMAKQGQTNASLKLVDSDIETEDSLSVSERCVHSKTDTFDDVTPYIDLQYGITFKNAFCAMCNGYVIDKKINKLINYSNSIKGSRQVTVVEDSTTPVVGTVSAWTLSVSCHHYQQLFHITSELELFRSALELGREQCDVAYTQPKITARAKQCDPKFHRVTQATCSSSRSSLQGHCLGLKYKFLRVSGGPTIFCHMCNDGLLSASDCNKWTPLGSGIFYDSKIFTRPHLSLLLGASRLESHVTDGVDVSCKHSSEWRSVGVNINVALA</sequence>
<feature type="chain" id="PRO_5035730457" description="SMB domain-containing protein" evidence="1">
    <location>
        <begin position="25"/>
        <end position="407"/>
    </location>
</feature>
<reference evidence="2" key="1">
    <citation type="submission" date="2021-04" db="EMBL/GenBank/DDBJ databases">
        <authorList>
            <consortium name="Molecular Ecology Group"/>
        </authorList>
    </citation>
    <scope>NUCLEOTIDE SEQUENCE</scope>
</reference>
<organism evidence="2 3">
    <name type="scientific">Candidula unifasciata</name>
    <dbReference type="NCBI Taxonomy" id="100452"/>
    <lineage>
        <taxon>Eukaryota</taxon>
        <taxon>Metazoa</taxon>
        <taxon>Spiralia</taxon>
        <taxon>Lophotrochozoa</taxon>
        <taxon>Mollusca</taxon>
        <taxon>Gastropoda</taxon>
        <taxon>Heterobranchia</taxon>
        <taxon>Euthyneura</taxon>
        <taxon>Panpulmonata</taxon>
        <taxon>Eupulmonata</taxon>
        <taxon>Stylommatophora</taxon>
        <taxon>Helicina</taxon>
        <taxon>Helicoidea</taxon>
        <taxon>Geomitridae</taxon>
        <taxon>Candidula</taxon>
    </lineage>
</organism>
<feature type="signal peptide" evidence="1">
    <location>
        <begin position="1"/>
        <end position="24"/>
    </location>
</feature>
<keyword evidence="1" id="KW-0732">Signal</keyword>
<evidence type="ECO:0008006" key="4">
    <source>
        <dbReference type="Google" id="ProtNLM"/>
    </source>
</evidence>
<dbReference type="EMBL" id="CAJHNH020006002">
    <property type="protein sequence ID" value="CAG5133210.1"/>
    <property type="molecule type" value="Genomic_DNA"/>
</dbReference>